<accession>A0A1A9EZM0</accession>
<sequence length="140" mass="15679">MSSRPNALNGMRHIAFTVENLEEVERFYVELLGMQVLHRPHQNLVYLTLGNDNLSLSRGSASERASGPQRLDHFGFICDQPDDVDAWADYLAQQGVEILARPHNHSNDPGVRSFYCQDPAGNTVQPIYHPAVSGQRLVKP</sequence>
<reference evidence="3" key="1">
    <citation type="submission" date="2016-05" db="EMBL/GenBank/DDBJ databases">
        <authorList>
            <person name="Baek K."/>
            <person name="Yang S.-J."/>
        </authorList>
    </citation>
    <scope>NUCLEOTIDE SEQUENCE [LARGE SCALE GENOMIC DNA]</scope>
    <source>
        <strain evidence="3">ST58-10</strain>
    </source>
</reference>
<keyword evidence="3" id="KW-1185">Reference proteome</keyword>
<dbReference type="Proteomes" id="UP000078070">
    <property type="component" value="Chromosome"/>
</dbReference>
<dbReference type="SUPFAM" id="SSF54593">
    <property type="entry name" value="Glyoxalase/Bleomycin resistance protein/Dihydroxybiphenyl dioxygenase"/>
    <property type="match status" value="1"/>
</dbReference>
<feature type="domain" description="VOC" evidence="1">
    <location>
        <begin position="10"/>
        <end position="129"/>
    </location>
</feature>
<dbReference type="AlphaFoldDB" id="A0A1A9EZM0"/>
<dbReference type="InterPro" id="IPR004360">
    <property type="entry name" value="Glyas_Fos-R_dOase_dom"/>
</dbReference>
<protein>
    <submittedName>
        <fullName evidence="2">Glyoxalase</fullName>
    </submittedName>
</protein>
<dbReference type="STRING" id="1821621.A8C75_13320"/>
<evidence type="ECO:0000313" key="2">
    <source>
        <dbReference type="EMBL" id="ANG63355.1"/>
    </source>
</evidence>
<dbReference type="Gene3D" id="3.10.180.10">
    <property type="entry name" value="2,3-Dihydroxybiphenyl 1,2-Dioxygenase, domain 1"/>
    <property type="match status" value="1"/>
</dbReference>
<gene>
    <name evidence="2" type="ORF">A8C75_13320</name>
</gene>
<evidence type="ECO:0000313" key="3">
    <source>
        <dbReference type="Proteomes" id="UP000078070"/>
    </source>
</evidence>
<evidence type="ECO:0000259" key="1">
    <source>
        <dbReference type="PROSITE" id="PS51819"/>
    </source>
</evidence>
<dbReference type="Pfam" id="PF00903">
    <property type="entry name" value="Glyoxalase"/>
    <property type="match status" value="1"/>
</dbReference>
<dbReference type="PANTHER" id="PTHR21366">
    <property type="entry name" value="GLYOXALASE FAMILY PROTEIN"/>
    <property type="match status" value="1"/>
</dbReference>
<dbReference type="EMBL" id="CP015839">
    <property type="protein sequence ID" value="ANG63355.1"/>
    <property type="molecule type" value="Genomic_DNA"/>
</dbReference>
<dbReference type="OrthoDB" id="9804944at2"/>
<dbReference type="InterPro" id="IPR050383">
    <property type="entry name" value="GlyoxalaseI/FosfomycinResist"/>
</dbReference>
<name>A0A1A9EZM0_9GAMM</name>
<organism evidence="2 3">
    <name type="scientific">Marinobacterium aestuarii</name>
    <dbReference type="NCBI Taxonomy" id="1821621"/>
    <lineage>
        <taxon>Bacteria</taxon>
        <taxon>Pseudomonadati</taxon>
        <taxon>Pseudomonadota</taxon>
        <taxon>Gammaproteobacteria</taxon>
        <taxon>Oceanospirillales</taxon>
        <taxon>Oceanospirillaceae</taxon>
        <taxon>Marinobacterium</taxon>
    </lineage>
</organism>
<dbReference type="KEGG" id="mars:A8C75_13320"/>
<dbReference type="CDD" id="cd06587">
    <property type="entry name" value="VOC"/>
    <property type="match status" value="1"/>
</dbReference>
<proteinExistence type="predicted"/>
<reference evidence="2 3" key="2">
    <citation type="journal article" date="2018" name="Int. J. Syst. Evol. Microbiol.">
        <title>Marinobacterium aestuarii sp. nov., a benzene-degrading marine bacterium isolated from estuary sediment.</title>
        <authorList>
            <person name="Bae S.S."/>
            <person name="Jung J."/>
            <person name="Chung D."/>
            <person name="Baek K."/>
        </authorList>
    </citation>
    <scope>NUCLEOTIDE SEQUENCE [LARGE SCALE GENOMIC DNA]</scope>
    <source>
        <strain evidence="2 3">ST58-10</strain>
    </source>
</reference>
<dbReference type="InterPro" id="IPR029068">
    <property type="entry name" value="Glyas_Bleomycin-R_OHBP_Dase"/>
</dbReference>
<dbReference type="InterPro" id="IPR037523">
    <property type="entry name" value="VOC_core"/>
</dbReference>
<dbReference type="RefSeq" id="WP_067383200.1">
    <property type="nucleotide sequence ID" value="NZ_CP015839.1"/>
</dbReference>
<dbReference type="PROSITE" id="PS51819">
    <property type="entry name" value="VOC"/>
    <property type="match status" value="1"/>
</dbReference>